<dbReference type="Gene3D" id="3.40.50.720">
    <property type="entry name" value="NAD(P)-binding Rossmann-like Domain"/>
    <property type="match status" value="1"/>
</dbReference>
<dbReference type="PRINTS" id="PR00080">
    <property type="entry name" value="SDRFAMILY"/>
</dbReference>
<dbReference type="FunFam" id="3.40.50.720:FF:000084">
    <property type="entry name" value="Short-chain dehydrogenase reductase"/>
    <property type="match status" value="1"/>
</dbReference>
<keyword evidence="6" id="KW-1185">Reference proteome</keyword>
<evidence type="ECO:0000313" key="5">
    <source>
        <dbReference type="EMBL" id="GAM36916.1"/>
    </source>
</evidence>
<keyword evidence="2" id="KW-0521">NADP</keyword>
<dbReference type="SUPFAM" id="SSF51735">
    <property type="entry name" value="NAD(P)-binding Rossmann-fold domains"/>
    <property type="match status" value="1"/>
</dbReference>
<dbReference type="EMBL" id="DF933818">
    <property type="protein sequence ID" value="GAM36916.1"/>
    <property type="molecule type" value="Genomic_DNA"/>
</dbReference>
<reference evidence="6" key="1">
    <citation type="journal article" date="2015" name="Genome Announc.">
        <title>Draft genome sequence of Talaromyces cellulolyticus strain Y-94, a source of lignocellulosic biomass-degrading enzymes.</title>
        <authorList>
            <person name="Fujii T."/>
            <person name="Koike H."/>
            <person name="Sawayama S."/>
            <person name="Yano S."/>
            <person name="Inoue H."/>
        </authorList>
    </citation>
    <scope>NUCLEOTIDE SEQUENCE [LARGE SCALE GENOMIC DNA]</scope>
    <source>
        <strain evidence="6">Y-94</strain>
    </source>
</reference>
<organism evidence="5 6">
    <name type="scientific">Talaromyces pinophilus</name>
    <name type="common">Penicillium pinophilum</name>
    <dbReference type="NCBI Taxonomy" id="128442"/>
    <lineage>
        <taxon>Eukaryota</taxon>
        <taxon>Fungi</taxon>
        <taxon>Dikarya</taxon>
        <taxon>Ascomycota</taxon>
        <taxon>Pezizomycotina</taxon>
        <taxon>Eurotiomycetes</taxon>
        <taxon>Eurotiomycetidae</taxon>
        <taxon>Eurotiales</taxon>
        <taxon>Trichocomaceae</taxon>
        <taxon>Talaromyces</taxon>
        <taxon>Talaromyces sect. Talaromyces</taxon>
    </lineage>
</organism>
<dbReference type="PANTHER" id="PTHR48107">
    <property type="entry name" value="NADPH-DEPENDENT ALDEHYDE REDUCTASE-LIKE PROTEIN, CHLOROPLASTIC-RELATED"/>
    <property type="match status" value="1"/>
</dbReference>
<accession>A0A6V8H7A0</accession>
<evidence type="ECO:0000256" key="3">
    <source>
        <dbReference type="ARBA" id="ARBA00023002"/>
    </source>
</evidence>
<feature type="region of interest" description="Disordered" evidence="4">
    <location>
        <begin position="1"/>
        <end position="38"/>
    </location>
</feature>
<evidence type="ECO:0000256" key="2">
    <source>
        <dbReference type="ARBA" id="ARBA00022857"/>
    </source>
</evidence>
<gene>
    <name evidence="5" type="ORF">TCE0_022f06390</name>
</gene>
<comment type="caution">
    <text evidence="5">The sequence shown here is derived from an EMBL/GenBank/DDBJ whole genome shotgun (WGS) entry which is preliminary data.</text>
</comment>
<dbReference type="PROSITE" id="PS00061">
    <property type="entry name" value="ADH_SHORT"/>
    <property type="match status" value="1"/>
</dbReference>
<evidence type="ECO:0000256" key="1">
    <source>
        <dbReference type="ARBA" id="ARBA00006484"/>
    </source>
</evidence>
<comment type="similarity">
    <text evidence="1">Belongs to the short-chain dehydrogenases/reductases (SDR) family.</text>
</comment>
<dbReference type="Pfam" id="PF13561">
    <property type="entry name" value="adh_short_C2"/>
    <property type="match status" value="1"/>
</dbReference>
<dbReference type="GO" id="GO:0016614">
    <property type="term" value="F:oxidoreductase activity, acting on CH-OH group of donors"/>
    <property type="evidence" value="ECO:0007669"/>
    <property type="project" value="UniProtKB-ARBA"/>
</dbReference>
<evidence type="ECO:0000313" key="6">
    <source>
        <dbReference type="Proteomes" id="UP000053095"/>
    </source>
</evidence>
<dbReference type="InterPro" id="IPR002347">
    <property type="entry name" value="SDR_fam"/>
</dbReference>
<proteinExistence type="inferred from homology"/>
<keyword evidence="3" id="KW-0560">Oxidoreductase</keyword>
<sequence>MASQEMKQHGTFQAPRVPQSQPKPGLEKKMQPASEPTQLEGDGFVEYVGNNKLKDKSVLITGGDSGIGRAVAILMAREGADVTIAHLPEEQGDAEDTKKMVEAENRSCFLYAGDLTNYENCRRAVDEHFRSYGSLNILVNNASQQFMCKTFTDIDLNTVEHVFRSNILQMFAMTKYALTYMKKGDTIINTTSVVTFRGSPSMVDYAATKGAIVGFTRSLATQLIPKGIRVNAVAPGAIYTPIQPDTRTAKQMEGWHANSPLGRPGQPSEVAPTFVFLASPEASLYYGQTLHCYPIGD</sequence>
<dbReference type="PANTHER" id="PTHR48107:SF16">
    <property type="entry name" value="NADPH-DEPENDENT ALDEHYDE REDUCTASE 1, CHLOROPLASTIC"/>
    <property type="match status" value="1"/>
</dbReference>
<protein>
    <recommendedName>
        <fullName evidence="7">Oxidoreductase</fullName>
    </recommendedName>
</protein>
<evidence type="ECO:0000256" key="4">
    <source>
        <dbReference type="SAM" id="MobiDB-lite"/>
    </source>
</evidence>
<dbReference type="InterPro" id="IPR036291">
    <property type="entry name" value="NAD(P)-bd_dom_sf"/>
</dbReference>
<dbReference type="PRINTS" id="PR00081">
    <property type="entry name" value="GDHRDH"/>
</dbReference>
<dbReference type="InterPro" id="IPR020904">
    <property type="entry name" value="Sc_DH/Rdtase_CS"/>
</dbReference>
<dbReference type="Proteomes" id="UP000053095">
    <property type="component" value="Unassembled WGS sequence"/>
</dbReference>
<name>A0A6V8H7A0_TALPI</name>
<dbReference type="AlphaFoldDB" id="A0A6V8H7A0"/>
<evidence type="ECO:0008006" key="7">
    <source>
        <dbReference type="Google" id="ProtNLM"/>
    </source>
</evidence>